<feature type="transmembrane region" description="Helical" evidence="2">
    <location>
        <begin position="120"/>
        <end position="142"/>
    </location>
</feature>
<sequence length="179" mass="19448">MLKELKSLAPPVQLPEGLKSPSIGLMNHPSMTSRPFPAPDPGSAAWTQKAAPTWRARDTASPTTSRPGEARPHRANSIWYNNILAAAMDMTNMTGPPPAPGGAGGPGPNPLFPRDTRAPVLLGVASMFIVITVVFVGVRVYIRELLMKRWGHDDSMFVLAATRRTALWELTFGTRHQKT</sequence>
<keyword evidence="2" id="KW-0472">Membrane</keyword>
<feature type="region of interest" description="Disordered" evidence="1">
    <location>
        <begin position="1"/>
        <end position="72"/>
    </location>
</feature>
<proteinExistence type="predicted"/>
<reference evidence="3" key="1">
    <citation type="journal article" date="2020" name="Phytopathology">
        <title>Genome Sequence Resources of Colletotrichum truncatum, C. plurivorum, C. musicola, and C. sojae: Four Species Pathogenic to Soybean (Glycine max).</title>
        <authorList>
            <person name="Rogerio F."/>
            <person name="Boufleur T.R."/>
            <person name="Ciampi-Guillardi M."/>
            <person name="Sukno S.A."/>
            <person name="Thon M.R."/>
            <person name="Massola Junior N.S."/>
            <person name="Baroncelli R."/>
        </authorList>
    </citation>
    <scope>NUCLEOTIDE SEQUENCE</scope>
    <source>
        <strain evidence="3">LFN0074</strain>
    </source>
</reference>
<dbReference type="EMBL" id="WIGM01000060">
    <property type="protein sequence ID" value="KAF6842787.1"/>
    <property type="molecule type" value="Genomic_DNA"/>
</dbReference>
<gene>
    <name evidence="3" type="ORF">CMUS01_02780</name>
</gene>
<dbReference type="Proteomes" id="UP000639643">
    <property type="component" value="Unassembled WGS sequence"/>
</dbReference>
<keyword evidence="2" id="KW-0812">Transmembrane</keyword>
<keyword evidence="4" id="KW-1185">Reference proteome</keyword>
<evidence type="ECO:0000313" key="4">
    <source>
        <dbReference type="Proteomes" id="UP000639643"/>
    </source>
</evidence>
<protein>
    <recommendedName>
        <fullName evidence="5">Integral membrane protein</fullName>
    </recommendedName>
</protein>
<dbReference type="AlphaFoldDB" id="A0A8H6NUD3"/>
<name>A0A8H6NUD3_9PEZI</name>
<organism evidence="3 4">
    <name type="scientific">Colletotrichum musicola</name>
    <dbReference type="NCBI Taxonomy" id="2175873"/>
    <lineage>
        <taxon>Eukaryota</taxon>
        <taxon>Fungi</taxon>
        <taxon>Dikarya</taxon>
        <taxon>Ascomycota</taxon>
        <taxon>Pezizomycotina</taxon>
        <taxon>Sordariomycetes</taxon>
        <taxon>Hypocreomycetidae</taxon>
        <taxon>Glomerellales</taxon>
        <taxon>Glomerellaceae</taxon>
        <taxon>Colletotrichum</taxon>
        <taxon>Colletotrichum orchidearum species complex</taxon>
    </lineage>
</organism>
<evidence type="ECO:0000256" key="2">
    <source>
        <dbReference type="SAM" id="Phobius"/>
    </source>
</evidence>
<evidence type="ECO:0008006" key="5">
    <source>
        <dbReference type="Google" id="ProtNLM"/>
    </source>
</evidence>
<comment type="caution">
    <text evidence="3">The sequence shown here is derived from an EMBL/GenBank/DDBJ whole genome shotgun (WGS) entry which is preliminary data.</text>
</comment>
<accession>A0A8H6NUD3</accession>
<evidence type="ECO:0000313" key="3">
    <source>
        <dbReference type="EMBL" id="KAF6842787.1"/>
    </source>
</evidence>
<evidence type="ECO:0000256" key="1">
    <source>
        <dbReference type="SAM" id="MobiDB-lite"/>
    </source>
</evidence>
<keyword evidence="2" id="KW-1133">Transmembrane helix</keyword>